<keyword evidence="6" id="KW-0067">ATP-binding</keyword>
<keyword evidence="7" id="KW-0472">Membrane</keyword>
<feature type="compositionally biased region" description="Basic and acidic residues" evidence="8">
    <location>
        <begin position="301"/>
        <end position="325"/>
    </location>
</feature>
<feature type="domain" description="ABC transporter" evidence="9">
    <location>
        <begin position="357"/>
        <end position="601"/>
    </location>
</feature>
<evidence type="ECO:0000256" key="1">
    <source>
        <dbReference type="ARBA" id="ARBA00004202"/>
    </source>
</evidence>
<accession>K9AYV8</accession>
<dbReference type="InterPro" id="IPR050388">
    <property type="entry name" value="ABC_Ni/Peptide_Import"/>
</dbReference>
<gene>
    <name evidence="10" type="ORF">C272_10678</name>
</gene>
<evidence type="ECO:0000256" key="3">
    <source>
        <dbReference type="ARBA" id="ARBA00022448"/>
    </source>
</evidence>
<keyword evidence="3" id="KW-0813">Transport</keyword>
<dbReference type="Pfam" id="PF00005">
    <property type="entry name" value="ABC_tran"/>
    <property type="match status" value="2"/>
</dbReference>
<evidence type="ECO:0000256" key="2">
    <source>
        <dbReference type="ARBA" id="ARBA00005417"/>
    </source>
</evidence>
<dbReference type="InterPro" id="IPR003593">
    <property type="entry name" value="AAA+_ATPase"/>
</dbReference>
<dbReference type="AlphaFoldDB" id="K9AYV8"/>
<evidence type="ECO:0000259" key="9">
    <source>
        <dbReference type="PROSITE" id="PS50893"/>
    </source>
</evidence>
<evidence type="ECO:0000313" key="10">
    <source>
        <dbReference type="EMBL" id="EKU46710.1"/>
    </source>
</evidence>
<evidence type="ECO:0000256" key="7">
    <source>
        <dbReference type="ARBA" id="ARBA00023136"/>
    </source>
</evidence>
<evidence type="ECO:0000256" key="5">
    <source>
        <dbReference type="ARBA" id="ARBA00022741"/>
    </source>
</evidence>
<evidence type="ECO:0000256" key="8">
    <source>
        <dbReference type="SAM" id="MobiDB-lite"/>
    </source>
</evidence>
<comment type="subcellular location">
    <subcellularLocation>
        <location evidence="1">Cell membrane</location>
        <topology evidence="1">Peripheral membrane protein</topology>
    </subcellularLocation>
</comment>
<feature type="domain" description="ABC transporter" evidence="9">
    <location>
        <begin position="36"/>
        <end position="284"/>
    </location>
</feature>
<organism evidence="10 11">
    <name type="scientific">Brevibacterium casei S18</name>
    <dbReference type="NCBI Taxonomy" id="1229781"/>
    <lineage>
        <taxon>Bacteria</taxon>
        <taxon>Bacillati</taxon>
        <taxon>Actinomycetota</taxon>
        <taxon>Actinomycetes</taxon>
        <taxon>Micrococcales</taxon>
        <taxon>Brevibacteriaceae</taxon>
        <taxon>Brevibacterium</taxon>
    </lineage>
</organism>
<evidence type="ECO:0000256" key="4">
    <source>
        <dbReference type="ARBA" id="ARBA00022475"/>
    </source>
</evidence>
<sequence length="628" mass="66764">MSGSDRMMKTLDGADGAIETPGSARTVDGGQPILDVDHLDVTFSTDAGDVHAVKDVSLAVRPGEVLAIVGESGSGKTVTARSILGLLPETAQRSGAVVLSGSDVLAVSAEELREMRGSDVAMVFQEPSTALNPVFTVGWQIAEGLRAHHRKASRAELKAKVVAAMEQVGIPDAEHRFDYYPHQFSGGQKQRIVIAMALALGAKLIVADEPTTALDVTVQAEILDLLRELRDETGTAIVLITHNMGVVADLADRVAVMYRGDLIEVSPVRTLFSDPKEQYTRDLLAAVPKLGSTVVGSRKAAAADRDAGDGRDAADDRDAVVDREPGPAAEEGSFGTTASARKRERTAASAGDSVVVANGLDIVYPGGLGRPDFHAVKSVSFEIRAGEVYGLVGESGSGKTTIGRAIAGLTRASGGSLSVLGHEMVGFRERSFRSIRKRIGFVFQDPAASFNPHLTIGECIAEPFAIHRPELSVRDRGARVLELLDSVQLPADYAGRYPHELSGGQRQRASLARGLALDPELLIADEPTSALDVSVQAKVLELFVELQNRFDFAALFISHDLAVVDMLSDRIGVLYHGRLLEEGTGEQVLGSPSNDYTKRLIASLPVPDPVEQAQRREAARQLRAAAGA</sequence>
<dbReference type="PANTHER" id="PTHR43297">
    <property type="entry name" value="OLIGOPEPTIDE TRANSPORT ATP-BINDING PROTEIN APPD"/>
    <property type="match status" value="1"/>
</dbReference>
<dbReference type="SMART" id="SM00382">
    <property type="entry name" value="AAA"/>
    <property type="match status" value="2"/>
</dbReference>
<dbReference type="PANTHER" id="PTHR43297:SF2">
    <property type="entry name" value="DIPEPTIDE TRANSPORT ATP-BINDING PROTEIN DPPD"/>
    <property type="match status" value="1"/>
</dbReference>
<dbReference type="CDD" id="cd03257">
    <property type="entry name" value="ABC_NikE_OppD_transporters"/>
    <property type="match status" value="2"/>
</dbReference>
<dbReference type="InterPro" id="IPR027417">
    <property type="entry name" value="P-loop_NTPase"/>
</dbReference>
<evidence type="ECO:0000313" key="11">
    <source>
        <dbReference type="Proteomes" id="UP000009879"/>
    </source>
</evidence>
<comment type="similarity">
    <text evidence="2">Belongs to the ABC transporter superfamily.</text>
</comment>
<dbReference type="FunFam" id="3.40.50.300:FF:000016">
    <property type="entry name" value="Oligopeptide ABC transporter ATP-binding component"/>
    <property type="match status" value="1"/>
</dbReference>
<keyword evidence="11" id="KW-1185">Reference proteome</keyword>
<dbReference type="Pfam" id="PF08352">
    <property type="entry name" value="oligo_HPY"/>
    <property type="match status" value="2"/>
</dbReference>
<reference evidence="10 11" key="1">
    <citation type="submission" date="2012-09" db="EMBL/GenBank/DDBJ databases">
        <title>Genome Sequence of Brevibacterium casei S18.</title>
        <authorList>
            <person name="Sharma R."/>
            <person name="Singh A."/>
            <person name="Jangir P.K."/>
        </authorList>
    </citation>
    <scope>NUCLEOTIDE SEQUENCE [LARGE SCALE GENOMIC DNA]</scope>
    <source>
        <strain evidence="10 11">S18</strain>
    </source>
</reference>
<feature type="region of interest" description="Disordered" evidence="8">
    <location>
        <begin position="1"/>
        <end position="30"/>
    </location>
</feature>
<dbReference type="Gene3D" id="3.40.50.300">
    <property type="entry name" value="P-loop containing nucleotide triphosphate hydrolases"/>
    <property type="match status" value="2"/>
</dbReference>
<proteinExistence type="inferred from homology"/>
<dbReference type="GO" id="GO:0005886">
    <property type="term" value="C:plasma membrane"/>
    <property type="evidence" value="ECO:0007669"/>
    <property type="project" value="UniProtKB-SubCell"/>
</dbReference>
<evidence type="ECO:0000256" key="6">
    <source>
        <dbReference type="ARBA" id="ARBA00022840"/>
    </source>
</evidence>
<dbReference type="RefSeq" id="WP_009378821.1">
    <property type="nucleotide sequence ID" value="NZ_AMSP01000008.1"/>
</dbReference>
<dbReference type="NCBIfam" id="NF008453">
    <property type="entry name" value="PRK11308.1"/>
    <property type="match status" value="2"/>
</dbReference>
<dbReference type="eggNOG" id="COG4172">
    <property type="taxonomic scope" value="Bacteria"/>
</dbReference>
<feature type="region of interest" description="Disordered" evidence="8">
    <location>
        <begin position="609"/>
        <end position="628"/>
    </location>
</feature>
<keyword evidence="4" id="KW-1003">Cell membrane</keyword>
<feature type="region of interest" description="Disordered" evidence="8">
    <location>
        <begin position="301"/>
        <end position="347"/>
    </location>
</feature>
<dbReference type="GO" id="GO:0015833">
    <property type="term" value="P:peptide transport"/>
    <property type="evidence" value="ECO:0007669"/>
    <property type="project" value="InterPro"/>
</dbReference>
<dbReference type="GO" id="GO:0016887">
    <property type="term" value="F:ATP hydrolysis activity"/>
    <property type="evidence" value="ECO:0007669"/>
    <property type="project" value="InterPro"/>
</dbReference>
<dbReference type="InterPro" id="IPR003439">
    <property type="entry name" value="ABC_transporter-like_ATP-bd"/>
</dbReference>
<dbReference type="PROSITE" id="PS00211">
    <property type="entry name" value="ABC_TRANSPORTER_1"/>
    <property type="match status" value="2"/>
</dbReference>
<dbReference type="PATRIC" id="fig|1229781.4.peg.2150"/>
<dbReference type="GO" id="GO:0005524">
    <property type="term" value="F:ATP binding"/>
    <property type="evidence" value="ECO:0007669"/>
    <property type="project" value="UniProtKB-KW"/>
</dbReference>
<dbReference type="PROSITE" id="PS50893">
    <property type="entry name" value="ABC_TRANSPORTER_2"/>
    <property type="match status" value="2"/>
</dbReference>
<dbReference type="EMBL" id="AMSP01000008">
    <property type="protein sequence ID" value="EKU46710.1"/>
    <property type="molecule type" value="Genomic_DNA"/>
</dbReference>
<comment type="caution">
    <text evidence="10">The sequence shown here is derived from an EMBL/GenBank/DDBJ whole genome shotgun (WGS) entry which is preliminary data.</text>
</comment>
<dbReference type="InterPro" id="IPR017871">
    <property type="entry name" value="ABC_transporter-like_CS"/>
</dbReference>
<dbReference type="Proteomes" id="UP000009879">
    <property type="component" value="Unassembled WGS sequence"/>
</dbReference>
<dbReference type="SUPFAM" id="SSF52540">
    <property type="entry name" value="P-loop containing nucleoside triphosphate hydrolases"/>
    <property type="match status" value="2"/>
</dbReference>
<name>K9AYV8_9MICO</name>
<keyword evidence="5" id="KW-0547">Nucleotide-binding</keyword>
<protein>
    <submittedName>
        <fullName evidence="10">ATPase component of various ABC-type transporters</fullName>
    </submittedName>
</protein>
<dbReference type="InterPro" id="IPR013563">
    <property type="entry name" value="Oligopep_ABC_C"/>
</dbReference>